<dbReference type="OrthoDB" id="1862401at2759"/>
<dbReference type="AlphaFoldDB" id="A0A1Y1Y3G9"/>
<keyword evidence="1 3" id="KW-0808">Transferase</keyword>
<gene>
    <name evidence="3" type="ORF">K493DRAFT_316704</name>
</gene>
<feature type="domain" description="Trichothecene 3-O-acetyltransferase-like N-terminal" evidence="2">
    <location>
        <begin position="1"/>
        <end position="155"/>
    </location>
</feature>
<dbReference type="GO" id="GO:0016740">
    <property type="term" value="F:transferase activity"/>
    <property type="evidence" value="ECO:0007669"/>
    <property type="project" value="UniProtKB-KW"/>
</dbReference>
<dbReference type="PANTHER" id="PTHR31896:SF64">
    <property type="entry name" value="TRICHOTHECENE 3-O-ACETYLTRANSFERASE"/>
    <property type="match status" value="1"/>
</dbReference>
<proteinExistence type="predicted"/>
<comment type="caution">
    <text evidence="3">The sequence shown here is derived from an EMBL/GenBank/DDBJ whole genome shotgun (WGS) entry which is preliminary data.</text>
</comment>
<dbReference type="InParanoid" id="A0A1Y1Y3G9"/>
<protein>
    <submittedName>
        <fullName evidence="3">Trichothecene 3-O-acetyltransferase</fullName>
    </submittedName>
</protein>
<dbReference type="InterPro" id="IPR023213">
    <property type="entry name" value="CAT-like_dom_sf"/>
</dbReference>
<reference evidence="3 4" key="1">
    <citation type="submission" date="2016-07" db="EMBL/GenBank/DDBJ databases">
        <title>Pervasive Adenine N6-methylation of Active Genes in Fungi.</title>
        <authorList>
            <consortium name="DOE Joint Genome Institute"/>
            <person name="Mondo S.J."/>
            <person name="Dannebaum R.O."/>
            <person name="Kuo R.C."/>
            <person name="Labutti K."/>
            <person name="Haridas S."/>
            <person name="Kuo A."/>
            <person name="Salamov A."/>
            <person name="Ahrendt S.R."/>
            <person name="Lipzen A."/>
            <person name="Sullivan W."/>
            <person name="Andreopoulos W.B."/>
            <person name="Clum A."/>
            <person name="Lindquist E."/>
            <person name="Daum C."/>
            <person name="Ramamoorthy G.K."/>
            <person name="Gryganskyi A."/>
            <person name="Culley D."/>
            <person name="Magnuson J.K."/>
            <person name="James T.Y."/>
            <person name="O'Malley M.A."/>
            <person name="Stajich J.E."/>
            <person name="Spatafora J.W."/>
            <person name="Visel A."/>
            <person name="Grigoriev I.V."/>
        </authorList>
    </citation>
    <scope>NUCLEOTIDE SEQUENCE [LARGE SCALE GENOMIC DNA]</scope>
    <source>
        <strain evidence="3 4">CBS 931.73</strain>
    </source>
</reference>
<dbReference type="Proteomes" id="UP000193498">
    <property type="component" value="Unassembled WGS sequence"/>
</dbReference>
<dbReference type="EMBL" id="MCFE01000286">
    <property type="protein sequence ID" value="ORX92266.1"/>
    <property type="molecule type" value="Genomic_DNA"/>
</dbReference>
<dbReference type="Gene3D" id="3.30.559.10">
    <property type="entry name" value="Chloramphenicol acetyltransferase-like domain"/>
    <property type="match status" value="2"/>
</dbReference>
<accession>A0A1Y1Y3G9</accession>
<evidence type="ECO:0000256" key="1">
    <source>
        <dbReference type="ARBA" id="ARBA00022679"/>
    </source>
</evidence>
<evidence type="ECO:0000313" key="3">
    <source>
        <dbReference type="EMBL" id="ORX92266.1"/>
    </source>
</evidence>
<organism evidence="3 4">
    <name type="scientific">Basidiobolus meristosporus CBS 931.73</name>
    <dbReference type="NCBI Taxonomy" id="1314790"/>
    <lineage>
        <taxon>Eukaryota</taxon>
        <taxon>Fungi</taxon>
        <taxon>Fungi incertae sedis</taxon>
        <taxon>Zoopagomycota</taxon>
        <taxon>Entomophthoromycotina</taxon>
        <taxon>Basidiobolomycetes</taxon>
        <taxon>Basidiobolales</taxon>
        <taxon>Basidiobolaceae</taxon>
        <taxon>Basidiobolus</taxon>
    </lineage>
</organism>
<evidence type="ECO:0000259" key="2">
    <source>
        <dbReference type="Pfam" id="PF22664"/>
    </source>
</evidence>
<keyword evidence="4" id="KW-1185">Reference proteome</keyword>
<name>A0A1Y1Y3G9_9FUNG</name>
<dbReference type="InterPro" id="IPR051283">
    <property type="entry name" value="Sec_Metabolite_Acyltrans"/>
</dbReference>
<dbReference type="STRING" id="1314790.A0A1Y1Y3G9"/>
<dbReference type="InterPro" id="IPR054710">
    <property type="entry name" value="Tri101-like_N"/>
</dbReference>
<dbReference type="Pfam" id="PF22664">
    <property type="entry name" value="TRI-like_N"/>
    <property type="match status" value="1"/>
</dbReference>
<sequence length="436" mass="48238">MYTNLSYIFALDDSPNQSATDSVVQSLTNGLQRLSESFPWIAGQVGSTGADQGGSTAFKIIPFESMPPLQTAHRPDLSIKTFIESNWSMQMLDPDVFAPRLSPLGQAPKPSDPAPVFLLRATFITGAVVLTFAANHSAMDMTGQTMMIRLLSRACHSIQFTEEELRLGNREIGCKIALFEDRGDQELKAEIASQLSRKTAETEIPKVNDPQEPAILTWAYFQADMSSLAAIKAKATESNPSSSFVSTDDALTALIWQAISRARRSRLGVSTRLLLARAVDVRKSMGISERYPGMMQNMAFNNLTIEEVLEMPLGAVAAQLRNKLDPNNLGHAMRVIMTLMSRHPHESPILPYLKPSHDVMITSWAKMDCYSDDFDLGLGKPEIVLRPRLPPVGEGWVNLMPKSEKRGIIFGVCLREADMMLFKADEQLRECVDCIA</sequence>
<dbReference type="PANTHER" id="PTHR31896">
    <property type="entry name" value="FAMILY REGULATORY PROTEIN, PUTATIVE (AFU_ORTHOLOGUE AFUA_3G14730)-RELATED"/>
    <property type="match status" value="1"/>
</dbReference>
<evidence type="ECO:0000313" key="4">
    <source>
        <dbReference type="Proteomes" id="UP000193498"/>
    </source>
</evidence>